<dbReference type="Pfam" id="PF07978">
    <property type="entry name" value="NIPSNAP"/>
    <property type="match status" value="1"/>
</dbReference>
<evidence type="ECO:0000259" key="1">
    <source>
        <dbReference type="Pfam" id="PF07978"/>
    </source>
</evidence>
<dbReference type="InterPro" id="IPR012577">
    <property type="entry name" value="NIPSNAP"/>
</dbReference>
<dbReference type="SUPFAM" id="SSF54909">
    <property type="entry name" value="Dimeric alpha+beta barrel"/>
    <property type="match status" value="1"/>
</dbReference>
<dbReference type="AlphaFoldDB" id="A0A381UZK7"/>
<dbReference type="EMBL" id="UINC01007475">
    <property type="protein sequence ID" value="SVA33540.1"/>
    <property type="molecule type" value="Genomic_DNA"/>
</dbReference>
<sequence>MIYETRIYETHPGKLPALNDRFRNHTMSIFEKYGIKNIGYWTSEVGEFSDRLTYIIAFEDQGHREKAWNAFRNDPEWNKVRTESELEGPIVKRVFNNLLTPTDYSPLQ</sequence>
<gene>
    <name evidence="2" type="ORF">METZ01_LOCUS86394</name>
</gene>
<name>A0A381UZK7_9ZZZZ</name>
<protein>
    <recommendedName>
        <fullName evidence="1">NIPSNAP domain-containing protein</fullName>
    </recommendedName>
</protein>
<proteinExistence type="predicted"/>
<dbReference type="InterPro" id="IPR011008">
    <property type="entry name" value="Dimeric_a/b-barrel"/>
</dbReference>
<feature type="domain" description="NIPSNAP" evidence="1">
    <location>
        <begin position="3"/>
        <end position="106"/>
    </location>
</feature>
<accession>A0A381UZK7</accession>
<reference evidence="2" key="1">
    <citation type="submission" date="2018-05" db="EMBL/GenBank/DDBJ databases">
        <authorList>
            <person name="Lanie J.A."/>
            <person name="Ng W.-L."/>
            <person name="Kazmierczak K.M."/>
            <person name="Andrzejewski T.M."/>
            <person name="Davidsen T.M."/>
            <person name="Wayne K.J."/>
            <person name="Tettelin H."/>
            <person name="Glass J.I."/>
            <person name="Rusch D."/>
            <person name="Podicherti R."/>
            <person name="Tsui H.-C.T."/>
            <person name="Winkler M.E."/>
        </authorList>
    </citation>
    <scope>NUCLEOTIDE SEQUENCE</scope>
</reference>
<evidence type="ECO:0000313" key="2">
    <source>
        <dbReference type="EMBL" id="SVA33540.1"/>
    </source>
</evidence>
<organism evidence="2">
    <name type="scientific">marine metagenome</name>
    <dbReference type="NCBI Taxonomy" id="408172"/>
    <lineage>
        <taxon>unclassified sequences</taxon>
        <taxon>metagenomes</taxon>
        <taxon>ecological metagenomes</taxon>
    </lineage>
</organism>
<dbReference type="Gene3D" id="3.30.70.100">
    <property type="match status" value="1"/>
</dbReference>